<keyword evidence="2" id="KW-1185">Reference proteome</keyword>
<sequence length="1216" mass="136273">MPGLAQGNDYRQFCNGAASSLNSFPCSNGSISAANGFWSKHRDVVSYNQLQKFWSELSPQARQELLRVDKQTLFEQARKNVYCSRCNGLLLEGFLQIVMYGKSLQQERTSGLFPCNKQGTLENRTDSDLGMTTACQDEVQDPSVHPWGGLTTTRDGTLTLLDCYLYSKSLQGLQNVFDTARARERERALLYPDACGGGGRGWISQGMAGYGRGHGTRETCALHTARLSVDTLVDFWSALGEETRQSLLRMKEEDFIERLMYRFDSKRFCRDCRRNVIREFKELKELKRMRREPRCTSWFCVADTAFQYEVSHDMVQADWHETLKDNVGTYHHLEWAVGTGEGKCDIMEFENIGMRGRVQKSGLDLGGLNACYITLRACKTDGRCSEVSVKAHALKGQRCVHCRLVVGDGFVTMTRGESIRRFFEHAEEAEEEEDDDTVDKDGNELDGECSRPQKHAKSPELAREFLLDAATVIFKEQVEKAFREGTARQNAHSIFVCLSLKLLEERVHVAFKEIITLEKQMKLLEEEEKEKREEEERKERRRAKEREKKLRRKERLRVKEKDGETKSSGSPQSSVVSDVLNELSPHVDEQPNDINEDLIRETGDCPSKTDEELLKESIFSEMENHSGNCSDGDFFNARDGSSFANDHSKVSNQKLKFHKEFQLDPKLKWSDERRCAVVAESRGMVSKFEPRYHGDNWDITSDSVNGMNKHSRSNSTKLTVRNGGPKFGERFHSANNRMSDRCDFHACSCNQNNDYRVKAYASTTRLGQETKSVSKPESMSDVSKPYYRGNKYNQTDYARENCGRSKSRNVNGNNPFSRDSHYVKKVWEPMESQRKYPRSNSDTEVTLQSSTFGVKGSESSNLKSSGSGSFSKVAKKLDDTSNNGSALSGTRDSNSDNCSSDLSEGDSITSSSNSRNSESSSSSDSEDSTPPSEGRENSVCIQDKFPMSQEAEMEGKQIVKETESFRSGTSPGHSTDPAKSTFSTNFQSNTAPNPENGRMNVHVGSQHPRVLPPMHNPFPMFQAPSAMAFYHQSPVTWPAAPANGLVHFQPPNHYVYAGPFGYGLNGNSPFMQCAARQNTTTVLNPQAPFFKPAAKANGMNSKGQTEISKPCEVQESSGEPKEASLPGRDGGEQNRNSDKLHKGSPGFSLFHFGGPVAFSTEYESDPAPSKGGISAVDLSSKFSADHVEDDSACNKKDTIEEYNLFAASNRIRFSFF</sequence>
<proteinExistence type="predicted"/>
<protein>
    <submittedName>
        <fullName evidence="1">Uncharacterized protein</fullName>
    </submittedName>
</protein>
<accession>A0ACB7YP66</accession>
<reference evidence="1 2" key="1">
    <citation type="journal article" date="2021" name="Hortic Res">
        <title>High-quality reference genome and annotation aids understanding of berry development for evergreen blueberry (Vaccinium darrowii).</title>
        <authorList>
            <person name="Yu J."/>
            <person name="Hulse-Kemp A.M."/>
            <person name="Babiker E."/>
            <person name="Staton M."/>
        </authorList>
    </citation>
    <scope>NUCLEOTIDE SEQUENCE [LARGE SCALE GENOMIC DNA]</scope>
    <source>
        <strain evidence="2">cv. NJ 8807/NJ 8810</strain>
        <tissue evidence="1">Young leaf</tissue>
    </source>
</reference>
<dbReference type="EMBL" id="CM037161">
    <property type="protein sequence ID" value="KAH7855151.1"/>
    <property type="molecule type" value="Genomic_DNA"/>
</dbReference>
<evidence type="ECO:0000313" key="1">
    <source>
        <dbReference type="EMBL" id="KAH7855151.1"/>
    </source>
</evidence>
<dbReference type="Proteomes" id="UP000828048">
    <property type="component" value="Chromosome 11"/>
</dbReference>
<name>A0ACB7YP66_9ERIC</name>
<comment type="caution">
    <text evidence="1">The sequence shown here is derived from an EMBL/GenBank/DDBJ whole genome shotgun (WGS) entry which is preliminary data.</text>
</comment>
<organism evidence="1 2">
    <name type="scientific">Vaccinium darrowii</name>
    <dbReference type="NCBI Taxonomy" id="229202"/>
    <lineage>
        <taxon>Eukaryota</taxon>
        <taxon>Viridiplantae</taxon>
        <taxon>Streptophyta</taxon>
        <taxon>Embryophyta</taxon>
        <taxon>Tracheophyta</taxon>
        <taxon>Spermatophyta</taxon>
        <taxon>Magnoliopsida</taxon>
        <taxon>eudicotyledons</taxon>
        <taxon>Gunneridae</taxon>
        <taxon>Pentapetalae</taxon>
        <taxon>asterids</taxon>
        <taxon>Ericales</taxon>
        <taxon>Ericaceae</taxon>
        <taxon>Vaccinioideae</taxon>
        <taxon>Vaccinieae</taxon>
        <taxon>Vaccinium</taxon>
    </lineage>
</organism>
<evidence type="ECO:0000313" key="2">
    <source>
        <dbReference type="Proteomes" id="UP000828048"/>
    </source>
</evidence>
<gene>
    <name evidence="1" type="ORF">Vadar_021798</name>
</gene>